<dbReference type="RefSeq" id="WP_187783604.1">
    <property type="nucleotide sequence ID" value="NZ_JACTVA010000007.1"/>
</dbReference>
<dbReference type="InterPro" id="IPR014710">
    <property type="entry name" value="RmlC-like_jellyroll"/>
</dbReference>
<evidence type="ECO:0000313" key="5">
    <source>
        <dbReference type="EMBL" id="MBC9206426.1"/>
    </source>
</evidence>
<accession>A0ABR7RJE1</accession>
<dbReference type="InterPro" id="IPR050097">
    <property type="entry name" value="Ferredoxin-NADP_redctase_2"/>
</dbReference>
<dbReference type="SUPFAM" id="SSF51206">
    <property type="entry name" value="cAMP-binding domain-like"/>
    <property type="match status" value="1"/>
</dbReference>
<comment type="caution">
    <text evidence="5">The sequence shown here is derived from an EMBL/GenBank/DDBJ whole genome shotgun (WGS) entry which is preliminary data.</text>
</comment>
<organism evidence="5 6">
    <name type="scientific">Teichococcus aerophilus</name>
    <dbReference type="NCBI Taxonomy" id="1224513"/>
    <lineage>
        <taxon>Bacteria</taxon>
        <taxon>Pseudomonadati</taxon>
        <taxon>Pseudomonadota</taxon>
        <taxon>Alphaproteobacteria</taxon>
        <taxon>Acetobacterales</taxon>
        <taxon>Roseomonadaceae</taxon>
        <taxon>Roseomonas</taxon>
    </lineage>
</organism>
<sequence>MSTLDLRKYQMFPVLEAGQIGIARRFASGAERHFAAGEVVYDIGERDAPSWLVLEGSIDVFRRDGLSQRALITTHGAGQFTGEVNQLAGRPSIAAGHAGPDGCTALPFDPPHLRALMVGSADVGEVVMRALILRRVSLIEQGGAGTILIGVPGSRDVLRLQGFLTRSGSPNLVLDASSDAEGKALVERTGLLPDELPLVVCPNGNLLRKPSEVELAACLGLTPVLEPDALYDVAVVGAGPAGLATAVYAASEGLSVIVLDERATGGQAGASARIENYLGFPTGISGQALAGRAFNQALKFGANIAVPVKVERLDCSGPLPALELSEGRRLRARAVVVASGARYHRPAIDGLAEFEGAGISYWASPIEARLCAGAEVALVGGGNSAGQAIVFLAPQVKRLHLFVRRDLSQTMSRYLIDRIAALPNVEIHVGYEIAGLEGDKVTGLTAASFSSRADGSVLRLALRHLFLFIGADPNTTWLRDCAETDAKGFLVTGQGALPLETNVPGVFAIGDVRAGSTKRVAAAVGEGSAVVAQIHSMIAAQAAREIA</sequence>
<dbReference type="CDD" id="cd00038">
    <property type="entry name" value="CAP_ED"/>
    <property type="match status" value="1"/>
</dbReference>
<keyword evidence="3" id="KW-0560">Oxidoreductase</keyword>
<protein>
    <recommendedName>
        <fullName evidence="1">Thioredoxin reductase</fullName>
    </recommendedName>
</protein>
<dbReference type="Gene3D" id="2.60.120.10">
    <property type="entry name" value="Jelly Rolls"/>
    <property type="match status" value="1"/>
</dbReference>
<dbReference type="SUPFAM" id="SSF51905">
    <property type="entry name" value="FAD/NAD(P)-binding domain"/>
    <property type="match status" value="1"/>
</dbReference>
<keyword evidence="6" id="KW-1185">Reference proteome</keyword>
<name>A0ABR7RJE1_9PROT</name>
<dbReference type="PANTHER" id="PTHR48105">
    <property type="entry name" value="THIOREDOXIN REDUCTASE 1-RELATED-RELATED"/>
    <property type="match status" value="1"/>
</dbReference>
<dbReference type="Pfam" id="PF07992">
    <property type="entry name" value="Pyr_redox_2"/>
    <property type="match status" value="1"/>
</dbReference>
<dbReference type="EMBL" id="JACTVA010000007">
    <property type="protein sequence ID" value="MBC9206426.1"/>
    <property type="molecule type" value="Genomic_DNA"/>
</dbReference>
<feature type="domain" description="Cyclic nucleotide-binding" evidence="4">
    <location>
        <begin position="31"/>
        <end position="134"/>
    </location>
</feature>
<dbReference type="PROSITE" id="PS50042">
    <property type="entry name" value="CNMP_BINDING_3"/>
    <property type="match status" value="1"/>
</dbReference>
<evidence type="ECO:0000256" key="1">
    <source>
        <dbReference type="ARBA" id="ARBA00018719"/>
    </source>
</evidence>
<dbReference type="InterPro" id="IPR018490">
    <property type="entry name" value="cNMP-bd_dom_sf"/>
</dbReference>
<reference evidence="5 6" key="1">
    <citation type="journal article" date="2013" name="Int. J. Syst. Evol. Microbiol.">
        <title>Roseomonas aerophila sp. nov., isolated from air.</title>
        <authorList>
            <person name="Kim S.J."/>
            <person name="Weon H.Y."/>
            <person name="Ahn J.H."/>
            <person name="Hong S.B."/>
            <person name="Seok S.J."/>
            <person name="Whang K.S."/>
            <person name="Kwon S.W."/>
        </authorList>
    </citation>
    <scope>NUCLEOTIDE SEQUENCE [LARGE SCALE GENOMIC DNA]</scope>
    <source>
        <strain evidence="5 6">NBRC 108923</strain>
    </source>
</reference>
<evidence type="ECO:0000256" key="3">
    <source>
        <dbReference type="ARBA" id="ARBA00023002"/>
    </source>
</evidence>
<evidence type="ECO:0000256" key="2">
    <source>
        <dbReference type="ARBA" id="ARBA00022630"/>
    </source>
</evidence>
<dbReference type="InterPro" id="IPR000595">
    <property type="entry name" value="cNMP-bd_dom"/>
</dbReference>
<dbReference type="Pfam" id="PF00027">
    <property type="entry name" value="cNMP_binding"/>
    <property type="match status" value="1"/>
</dbReference>
<dbReference type="InterPro" id="IPR023753">
    <property type="entry name" value="FAD/NAD-binding_dom"/>
</dbReference>
<evidence type="ECO:0000313" key="6">
    <source>
        <dbReference type="Proteomes" id="UP000626026"/>
    </source>
</evidence>
<dbReference type="Proteomes" id="UP000626026">
    <property type="component" value="Unassembled WGS sequence"/>
</dbReference>
<dbReference type="PRINTS" id="PR00469">
    <property type="entry name" value="PNDRDTASEII"/>
</dbReference>
<evidence type="ECO:0000259" key="4">
    <source>
        <dbReference type="PROSITE" id="PS50042"/>
    </source>
</evidence>
<dbReference type="Gene3D" id="3.50.50.60">
    <property type="entry name" value="FAD/NAD(P)-binding domain"/>
    <property type="match status" value="2"/>
</dbReference>
<keyword evidence="2" id="KW-0285">Flavoprotein</keyword>
<gene>
    <name evidence="5" type="ORF">IBL26_06225</name>
</gene>
<proteinExistence type="predicted"/>
<dbReference type="InterPro" id="IPR036188">
    <property type="entry name" value="FAD/NAD-bd_sf"/>
</dbReference>
<dbReference type="PRINTS" id="PR00368">
    <property type="entry name" value="FADPNR"/>
</dbReference>